<dbReference type="PANTHER" id="PTHR10953:SF102">
    <property type="entry name" value="ADENYLYLTRANSFERASE AND SULFURTRANSFERASE MOCS3"/>
    <property type="match status" value="1"/>
</dbReference>
<gene>
    <name evidence="2" type="ORF">GCM10025876_04790</name>
</gene>
<dbReference type="InterPro" id="IPR045886">
    <property type="entry name" value="ThiF/MoeB/HesA"/>
</dbReference>
<evidence type="ECO:0000259" key="1">
    <source>
        <dbReference type="Pfam" id="PF00899"/>
    </source>
</evidence>
<dbReference type="EMBL" id="BSUN01000001">
    <property type="protein sequence ID" value="GMA34275.1"/>
    <property type="molecule type" value="Genomic_DNA"/>
</dbReference>
<protein>
    <recommendedName>
        <fullName evidence="1">THIF-type NAD/FAD binding fold domain-containing protein</fullName>
    </recommendedName>
</protein>
<dbReference type="InterPro" id="IPR000594">
    <property type="entry name" value="ThiF_NAD_FAD-bd"/>
</dbReference>
<sequence length="238" mass="24542">MSSSPDAFARQRGLSGFGDDGQRALADASIVVVGAGGLGCPAALYLAAAGVGSLTLIDSDHVSVTNLHRQILYGPDDVGRLKVDAAAQVLGRVAPGVTVRPVSERLTEANVRDLLAGHDVVVDATDTMPVRRIIEATAHGWGIPVAWGAVAGWHGQVTVFDGRYRLDDVFPGPDPFDLETCDGGPVLGTVCGQVGTAMASEAVRLAARVGGSLAGTLAIVDGRTGRWRDVTLTPVTQP</sequence>
<reference evidence="3" key="1">
    <citation type="journal article" date="2019" name="Int. J. Syst. Evol. Microbiol.">
        <title>The Global Catalogue of Microorganisms (GCM) 10K type strain sequencing project: providing services to taxonomists for standard genome sequencing and annotation.</title>
        <authorList>
            <consortium name="The Broad Institute Genomics Platform"/>
            <consortium name="The Broad Institute Genome Sequencing Center for Infectious Disease"/>
            <person name="Wu L."/>
            <person name="Ma J."/>
        </authorList>
    </citation>
    <scope>NUCLEOTIDE SEQUENCE [LARGE SCALE GENOMIC DNA]</scope>
    <source>
        <strain evidence="3">NBRC 112299</strain>
    </source>
</reference>
<proteinExistence type="predicted"/>
<keyword evidence="3" id="KW-1185">Reference proteome</keyword>
<accession>A0ABQ6IAA6</accession>
<organism evidence="2 3">
    <name type="scientific">Demequina litorisediminis</name>
    <dbReference type="NCBI Taxonomy" id="1849022"/>
    <lineage>
        <taxon>Bacteria</taxon>
        <taxon>Bacillati</taxon>
        <taxon>Actinomycetota</taxon>
        <taxon>Actinomycetes</taxon>
        <taxon>Micrococcales</taxon>
        <taxon>Demequinaceae</taxon>
        <taxon>Demequina</taxon>
    </lineage>
</organism>
<evidence type="ECO:0000313" key="3">
    <source>
        <dbReference type="Proteomes" id="UP001157125"/>
    </source>
</evidence>
<comment type="caution">
    <text evidence="2">The sequence shown here is derived from an EMBL/GenBank/DDBJ whole genome shotgun (WGS) entry which is preliminary data.</text>
</comment>
<dbReference type="Pfam" id="PF00899">
    <property type="entry name" value="ThiF"/>
    <property type="match status" value="1"/>
</dbReference>
<dbReference type="PANTHER" id="PTHR10953">
    <property type="entry name" value="UBIQUITIN-ACTIVATING ENZYME E1"/>
    <property type="match status" value="1"/>
</dbReference>
<dbReference type="SUPFAM" id="SSF69572">
    <property type="entry name" value="Activating enzymes of the ubiquitin-like proteins"/>
    <property type="match status" value="1"/>
</dbReference>
<dbReference type="InterPro" id="IPR035985">
    <property type="entry name" value="Ubiquitin-activating_enz"/>
</dbReference>
<dbReference type="CDD" id="cd00757">
    <property type="entry name" value="ThiF_MoeB_HesA_family"/>
    <property type="match status" value="1"/>
</dbReference>
<dbReference type="Proteomes" id="UP001157125">
    <property type="component" value="Unassembled WGS sequence"/>
</dbReference>
<dbReference type="Gene3D" id="3.40.50.720">
    <property type="entry name" value="NAD(P)-binding Rossmann-like Domain"/>
    <property type="match status" value="1"/>
</dbReference>
<name>A0ABQ6IAA6_9MICO</name>
<feature type="domain" description="THIF-type NAD/FAD binding fold" evidence="1">
    <location>
        <begin position="9"/>
        <end position="232"/>
    </location>
</feature>
<evidence type="ECO:0000313" key="2">
    <source>
        <dbReference type="EMBL" id="GMA34275.1"/>
    </source>
</evidence>
<dbReference type="RefSeq" id="WP_284327322.1">
    <property type="nucleotide sequence ID" value="NZ_BSUN01000001.1"/>
</dbReference>